<dbReference type="Gene3D" id="3.30.2140.10">
    <property type="entry name" value="Arylamine N-acetyltransferase"/>
    <property type="match status" value="1"/>
</dbReference>
<organism evidence="2 3">
    <name type="scientific">Kribbella jejuensis</name>
    <dbReference type="NCBI Taxonomy" id="236068"/>
    <lineage>
        <taxon>Bacteria</taxon>
        <taxon>Bacillati</taxon>
        <taxon>Actinomycetota</taxon>
        <taxon>Actinomycetes</taxon>
        <taxon>Propionibacteriales</taxon>
        <taxon>Kribbellaceae</taxon>
        <taxon>Kribbella</taxon>
    </lineage>
</organism>
<comment type="similarity">
    <text evidence="1">Belongs to the arylamine N-acetyltransferase family.</text>
</comment>
<dbReference type="Proteomes" id="UP000316298">
    <property type="component" value="Unassembled WGS sequence"/>
</dbReference>
<protein>
    <submittedName>
        <fullName evidence="2">Arylamine N-acetyltransferase</fullName>
    </submittedName>
</protein>
<dbReference type="InterPro" id="IPR001447">
    <property type="entry name" value="Arylamine_N-AcTrfase"/>
</dbReference>
<sequence length="282" mass="31431">MDTAAFLRRIGLSGYDGPPRLEALTQLHEAFVDQVPYETVQYQLTPGGPIDPEEVAKRIVAREAGGYCFQLNGSFALLLTQLGYRVAMHRGGVQTVNRPGDIDGSHLVLTVTGLAEDPDRVWLVDAGLGDGLRQPMPLETGEAEQYPFTLRLRRSEKTDGWRLDHDPRANLIGMDFESAPVTLDAFAAKHAELSADPSSPFVRLASAFRRTPKSVVVLRSIGLTETYADRVDNQLLDTPADYFTALADIFRLPLPHYTAADRDTLWRRVWSQYEAFRSQART</sequence>
<comment type="caution">
    <text evidence="2">The sequence shown here is derived from an EMBL/GenBank/DDBJ whole genome shotgun (WGS) entry which is preliminary data.</text>
</comment>
<evidence type="ECO:0000313" key="3">
    <source>
        <dbReference type="Proteomes" id="UP000316298"/>
    </source>
</evidence>
<dbReference type="Gene3D" id="2.40.128.150">
    <property type="entry name" value="Cysteine proteinases"/>
    <property type="match status" value="1"/>
</dbReference>
<dbReference type="SUPFAM" id="SSF54001">
    <property type="entry name" value="Cysteine proteinases"/>
    <property type="match status" value="1"/>
</dbReference>
<dbReference type="PANTHER" id="PTHR11786">
    <property type="entry name" value="N-HYDROXYARYLAMINE O-ACETYLTRANSFERASE"/>
    <property type="match status" value="1"/>
</dbReference>
<dbReference type="EMBL" id="VFMM01000001">
    <property type="protein sequence ID" value="TQJ18114.1"/>
    <property type="molecule type" value="Genomic_DNA"/>
</dbReference>
<dbReference type="RefSeq" id="WP_141855058.1">
    <property type="nucleotide sequence ID" value="NZ_BAAAKA010000045.1"/>
</dbReference>
<keyword evidence="2" id="KW-0808">Transferase</keyword>
<evidence type="ECO:0000313" key="2">
    <source>
        <dbReference type="EMBL" id="TQJ18114.1"/>
    </source>
</evidence>
<dbReference type="GO" id="GO:0016407">
    <property type="term" value="F:acetyltransferase activity"/>
    <property type="evidence" value="ECO:0007669"/>
    <property type="project" value="InterPro"/>
</dbReference>
<evidence type="ECO:0000256" key="1">
    <source>
        <dbReference type="ARBA" id="ARBA00006547"/>
    </source>
</evidence>
<dbReference type="OrthoDB" id="7181050at2"/>
<gene>
    <name evidence="2" type="ORF">FB475_2249</name>
</gene>
<keyword evidence="3" id="KW-1185">Reference proteome</keyword>
<dbReference type="Pfam" id="PF00797">
    <property type="entry name" value="Acetyltransf_2"/>
    <property type="match status" value="1"/>
</dbReference>
<dbReference type="InterPro" id="IPR038765">
    <property type="entry name" value="Papain-like_cys_pep_sf"/>
</dbReference>
<dbReference type="AlphaFoldDB" id="A0A542ES95"/>
<proteinExistence type="inferred from homology"/>
<dbReference type="PANTHER" id="PTHR11786:SF0">
    <property type="entry name" value="ARYLAMINE N-ACETYLTRANSFERASE 4-RELATED"/>
    <property type="match status" value="1"/>
</dbReference>
<reference evidence="2 3" key="1">
    <citation type="submission" date="2019-06" db="EMBL/GenBank/DDBJ databases">
        <title>Sequencing the genomes of 1000 actinobacteria strains.</title>
        <authorList>
            <person name="Klenk H.-P."/>
        </authorList>
    </citation>
    <scope>NUCLEOTIDE SEQUENCE [LARGE SCALE GENOMIC DNA]</scope>
    <source>
        <strain evidence="2 3">DSM 17305</strain>
    </source>
</reference>
<name>A0A542ES95_9ACTN</name>
<accession>A0A542ES95</accession>